<evidence type="ECO:0000256" key="5">
    <source>
        <dbReference type="ARBA" id="ARBA00022989"/>
    </source>
</evidence>
<keyword evidence="6 7" id="KW-0472">Membrane</keyword>
<name>A0A318XKZ4_9FIRM</name>
<reference evidence="9 10" key="1">
    <citation type="submission" date="2018-06" db="EMBL/GenBank/DDBJ databases">
        <title>Genomic Encyclopedia of Type Strains, Phase I: the one thousand microbial genomes (KMG-I) project.</title>
        <authorList>
            <person name="Kyrpides N."/>
        </authorList>
    </citation>
    <scope>NUCLEOTIDE SEQUENCE [LARGE SCALE GENOMIC DNA]</scope>
    <source>
        <strain evidence="9 10">DSM 19573</strain>
    </source>
</reference>
<evidence type="ECO:0000256" key="6">
    <source>
        <dbReference type="ARBA" id="ARBA00023136"/>
    </source>
</evidence>
<dbReference type="Pfam" id="PF00528">
    <property type="entry name" value="BPD_transp_1"/>
    <property type="match status" value="1"/>
</dbReference>
<feature type="transmembrane region" description="Helical" evidence="7">
    <location>
        <begin position="83"/>
        <end position="106"/>
    </location>
</feature>
<protein>
    <submittedName>
        <fullName evidence="9">Lactose/L-arabinose transport system permease protein</fullName>
    </submittedName>
</protein>
<evidence type="ECO:0000256" key="3">
    <source>
        <dbReference type="ARBA" id="ARBA00022475"/>
    </source>
</evidence>
<keyword evidence="10" id="KW-1185">Reference proteome</keyword>
<feature type="transmembrane region" description="Helical" evidence="7">
    <location>
        <begin position="21"/>
        <end position="40"/>
    </location>
</feature>
<evidence type="ECO:0000259" key="8">
    <source>
        <dbReference type="PROSITE" id="PS50928"/>
    </source>
</evidence>
<proteinExistence type="inferred from homology"/>
<dbReference type="Proteomes" id="UP000248132">
    <property type="component" value="Unassembled WGS sequence"/>
</dbReference>
<dbReference type="CDD" id="cd06261">
    <property type="entry name" value="TM_PBP2"/>
    <property type="match status" value="1"/>
</dbReference>
<comment type="similarity">
    <text evidence="7">Belongs to the binding-protein-dependent transport system permease family.</text>
</comment>
<dbReference type="PANTHER" id="PTHR30193">
    <property type="entry name" value="ABC TRANSPORTER PERMEASE PROTEIN"/>
    <property type="match status" value="1"/>
</dbReference>
<dbReference type="GO" id="GO:0055085">
    <property type="term" value="P:transmembrane transport"/>
    <property type="evidence" value="ECO:0007669"/>
    <property type="project" value="InterPro"/>
</dbReference>
<keyword evidence="4 7" id="KW-0812">Transmembrane</keyword>
<dbReference type="PROSITE" id="PS50928">
    <property type="entry name" value="ABC_TM1"/>
    <property type="match status" value="1"/>
</dbReference>
<evidence type="ECO:0000256" key="7">
    <source>
        <dbReference type="RuleBase" id="RU363032"/>
    </source>
</evidence>
<keyword evidence="2 7" id="KW-0813">Transport</keyword>
<dbReference type="InterPro" id="IPR035906">
    <property type="entry name" value="MetI-like_sf"/>
</dbReference>
<keyword evidence="5 7" id="KW-1133">Transmembrane helix</keyword>
<feature type="transmembrane region" description="Helical" evidence="7">
    <location>
        <begin position="220"/>
        <end position="240"/>
    </location>
</feature>
<comment type="caution">
    <text evidence="9">The sequence shown here is derived from an EMBL/GenBank/DDBJ whole genome shotgun (WGS) entry which is preliminary data.</text>
</comment>
<dbReference type="PANTHER" id="PTHR30193:SF37">
    <property type="entry name" value="INNER MEMBRANE ABC TRANSPORTER PERMEASE PROTEIN YCJO"/>
    <property type="match status" value="1"/>
</dbReference>
<dbReference type="SUPFAM" id="SSF160964">
    <property type="entry name" value="MalF N-terminal region-like"/>
    <property type="match status" value="1"/>
</dbReference>
<dbReference type="RefSeq" id="WP_110463154.1">
    <property type="nucleotide sequence ID" value="NZ_QKMR01000023.1"/>
</dbReference>
<dbReference type="AlphaFoldDB" id="A0A318XKZ4"/>
<feature type="transmembrane region" description="Helical" evidence="7">
    <location>
        <begin position="118"/>
        <end position="139"/>
    </location>
</feature>
<evidence type="ECO:0000313" key="9">
    <source>
        <dbReference type="EMBL" id="PYG85764.1"/>
    </source>
</evidence>
<feature type="transmembrane region" description="Helical" evidence="7">
    <location>
        <begin position="166"/>
        <end position="189"/>
    </location>
</feature>
<dbReference type="SUPFAM" id="SSF161098">
    <property type="entry name" value="MetI-like"/>
    <property type="match status" value="1"/>
</dbReference>
<dbReference type="EMBL" id="QKMR01000023">
    <property type="protein sequence ID" value="PYG85764.1"/>
    <property type="molecule type" value="Genomic_DNA"/>
</dbReference>
<accession>A0A318XKZ4</accession>
<comment type="subcellular location">
    <subcellularLocation>
        <location evidence="1 7">Cell membrane</location>
        <topology evidence="1 7">Multi-pass membrane protein</topology>
    </subcellularLocation>
</comment>
<feature type="transmembrane region" description="Helical" evidence="7">
    <location>
        <begin position="277"/>
        <end position="294"/>
    </location>
</feature>
<evidence type="ECO:0000256" key="1">
    <source>
        <dbReference type="ARBA" id="ARBA00004651"/>
    </source>
</evidence>
<evidence type="ECO:0000256" key="2">
    <source>
        <dbReference type="ARBA" id="ARBA00022448"/>
    </source>
</evidence>
<organism evidence="9 10">
    <name type="scientific">Ruminiclostridium sufflavum DSM 19573</name>
    <dbReference type="NCBI Taxonomy" id="1121337"/>
    <lineage>
        <taxon>Bacteria</taxon>
        <taxon>Bacillati</taxon>
        <taxon>Bacillota</taxon>
        <taxon>Clostridia</taxon>
        <taxon>Eubacteriales</taxon>
        <taxon>Oscillospiraceae</taxon>
        <taxon>Ruminiclostridium</taxon>
    </lineage>
</organism>
<dbReference type="InterPro" id="IPR000515">
    <property type="entry name" value="MetI-like"/>
</dbReference>
<keyword evidence="3" id="KW-1003">Cell membrane</keyword>
<evidence type="ECO:0000256" key="4">
    <source>
        <dbReference type="ARBA" id="ARBA00022692"/>
    </source>
</evidence>
<gene>
    <name evidence="9" type="ORF">LY28_03184</name>
</gene>
<feature type="domain" description="ABC transmembrane type-1" evidence="8">
    <location>
        <begin position="79"/>
        <end position="293"/>
    </location>
</feature>
<dbReference type="GO" id="GO:0005886">
    <property type="term" value="C:plasma membrane"/>
    <property type="evidence" value="ECO:0007669"/>
    <property type="project" value="UniProtKB-SubCell"/>
</dbReference>
<evidence type="ECO:0000313" key="10">
    <source>
        <dbReference type="Proteomes" id="UP000248132"/>
    </source>
</evidence>
<dbReference type="OrthoDB" id="9778687at2"/>
<sequence length="301" mass="34461">MLRKVGQVTVAIKTMLNSKKVVPYIFLFPFIAFFLIFRLWPIVWSFLISFTSYFGGDITFIGIDNYIELFKDRVFWKSVGNTFYFVIIYNVIMIFVAIVMAVIVSSPKIRGRRIYRSIYFMPMAMMLPVVAIVFDLIFAKNIGLISSVFNVFGAELDVRWFGDMKLAMWGVIIMRVWRGVGYYCAYFLAGLAGISDDVYEAADIDGSGAITTFFKITLPLLKPMLMFVVIMSTILSFQIFDEPWILTQGGPANSTLTLQMYLYQTSFLDGNLSKGSAVAYIMTLFMMFFSIMYVKQLSEKE</sequence>
<dbReference type="Gene3D" id="1.10.3720.10">
    <property type="entry name" value="MetI-like"/>
    <property type="match status" value="1"/>
</dbReference>
<dbReference type="InterPro" id="IPR051393">
    <property type="entry name" value="ABC_transporter_permease"/>
</dbReference>